<evidence type="ECO:0000313" key="4">
    <source>
        <dbReference type="EMBL" id="PKF32229.1"/>
    </source>
</evidence>
<dbReference type="AlphaFoldDB" id="A0A2N0WCJ0"/>
<dbReference type="RefSeq" id="WP_004655660.1">
    <property type="nucleotide sequence ID" value="NZ_JBCNKA010000010.1"/>
</dbReference>
<dbReference type="Proteomes" id="UP000233553">
    <property type="component" value="Unassembled WGS sequence"/>
</dbReference>
<comment type="similarity">
    <text evidence="1 2">Belongs to the arylamine N-acetyltransferase family.</text>
</comment>
<dbReference type="EMBL" id="APOI01000020">
    <property type="protein sequence ID" value="ENU22836.1"/>
    <property type="molecule type" value="Genomic_DNA"/>
</dbReference>
<dbReference type="Proteomes" id="UP000013034">
    <property type="component" value="Unassembled WGS sequence"/>
</dbReference>
<name>A0A2N0WCJ0_9GAMM</name>
<dbReference type="Gene3D" id="2.40.128.150">
    <property type="entry name" value="Cysteine proteinases"/>
    <property type="match status" value="1"/>
</dbReference>
<dbReference type="InterPro" id="IPR001447">
    <property type="entry name" value="Arylamine_N-AcTrfase"/>
</dbReference>
<sequence>MQTQISALYLKKLGFEGEFLPTLANLKLLLNLHVQTIPFGNFSSFLGEEVSLEPNQLAQKLLLDGREGYCLEQSSLTRVVLTELGYEAYNVLGRVYYQSSPITTPVRTHLVTLVCINQHLFLYDPGFGGMTPTTVLSLDQVGETQLTPLEPFRFVEAAQSGLDLAVLTEMQYMLQVYLHDQWINVYAINPEQHIADADALVANWYISTSPESLFTQYLMLSTANSEMRITLKDRVLRTHGKGGSNKKELTNFDEFEQTIKSVFRIDISQEILKETWAKLTLNP</sequence>
<dbReference type="GO" id="GO:0016407">
    <property type="term" value="F:acetyltransferase activity"/>
    <property type="evidence" value="ECO:0007669"/>
    <property type="project" value="InterPro"/>
</dbReference>
<keyword evidence="5" id="KW-1185">Reference proteome</keyword>
<reference evidence="3 5" key="1">
    <citation type="submission" date="2013-02" db="EMBL/GenBank/DDBJ databases">
        <title>The Genome Sequence of Acinetobacter sp. NIPH 809.</title>
        <authorList>
            <consortium name="The Broad Institute Genome Sequencing Platform"/>
            <consortium name="The Broad Institute Genome Sequencing Center for Infectious Disease"/>
            <person name="Cerqueira G."/>
            <person name="Feldgarden M."/>
            <person name="Courvalin P."/>
            <person name="Perichon B."/>
            <person name="Grillot-Courvalin C."/>
            <person name="Clermont D."/>
            <person name="Rocha E."/>
            <person name="Yoon E.-J."/>
            <person name="Nemec A."/>
            <person name="Walker B."/>
            <person name="Young S.K."/>
            <person name="Zeng Q."/>
            <person name="Gargeya S."/>
            <person name="Fitzgerald M."/>
            <person name="Haas B."/>
            <person name="Abouelleil A."/>
            <person name="Alvarado L."/>
            <person name="Arachchi H.M."/>
            <person name="Berlin A.M."/>
            <person name="Chapman S.B."/>
            <person name="Dewar J."/>
            <person name="Goldberg J."/>
            <person name="Griggs A."/>
            <person name="Gujja S."/>
            <person name="Hansen M."/>
            <person name="Howarth C."/>
            <person name="Imamovic A."/>
            <person name="Larimer J."/>
            <person name="McCowan C."/>
            <person name="Murphy C."/>
            <person name="Neiman D."/>
            <person name="Pearson M."/>
            <person name="Priest M."/>
            <person name="Roberts A."/>
            <person name="Saif S."/>
            <person name="Shea T."/>
            <person name="Sisk P."/>
            <person name="Sykes S."/>
            <person name="Wortman J."/>
            <person name="Nusbaum C."/>
            <person name="Birren B."/>
        </authorList>
    </citation>
    <scope>NUCLEOTIDE SEQUENCE [LARGE SCALE GENOMIC DNA]</scope>
    <source>
        <strain evidence="3 5">NIPH 809</strain>
    </source>
</reference>
<dbReference type="InterPro" id="IPR038765">
    <property type="entry name" value="Papain-like_cys_pep_sf"/>
</dbReference>
<keyword evidence="4" id="KW-0808">Transferase</keyword>
<dbReference type="PANTHER" id="PTHR11786:SF0">
    <property type="entry name" value="ARYLAMINE N-ACETYLTRANSFERASE 4-RELATED"/>
    <property type="match status" value="1"/>
</dbReference>
<accession>A0A2N0WCJ0</accession>
<proteinExistence type="inferred from homology"/>
<evidence type="ECO:0000313" key="3">
    <source>
        <dbReference type="EMBL" id="ENU22836.1"/>
    </source>
</evidence>
<evidence type="ECO:0000313" key="6">
    <source>
        <dbReference type="Proteomes" id="UP000233553"/>
    </source>
</evidence>
<comment type="caution">
    <text evidence="4">The sequence shown here is derived from an EMBL/GenBank/DDBJ whole genome shotgun (WGS) entry which is preliminary data.</text>
</comment>
<dbReference type="PRINTS" id="PR01543">
    <property type="entry name" value="ANATRNSFRASE"/>
</dbReference>
<gene>
    <name evidence="4" type="ORF">CW311_15560</name>
    <name evidence="3" type="ORF">F993_02746</name>
</gene>
<dbReference type="Gene3D" id="3.30.2140.10">
    <property type="entry name" value="Arylamine N-acetyltransferase"/>
    <property type="match status" value="1"/>
</dbReference>
<protein>
    <submittedName>
        <fullName evidence="4">Arylamine N-acetyltransferase</fullName>
    </submittedName>
</protein>
<evidence type="ECO:0000313" key="5">
    <source>
        <dbReference type="Proteomes" id="UP000013034"/>
    </source>
</evidence>
<organism evidence="4 6">
    <name type="scientific">Acinetobacter proteolyticus</name>
    <dbReference type="NCBI Taxonomy" id="1776741"/>
    <lineage>
        <taxon>Bacteria</taxon>
        <taxon>Pseudomonadati</taxon>
        <taxon>Pseudomonadota</taxon>
        <taxon>Gammaproteobacteria</taxon>
        <taxon>Moraxellales</taxon>
        <taxon>Moraxellaceae</taxon>
        <taxon>Acinetobacter</taxon>
    </lineage>
</organism>
<evidence type="ECO:0000256" key="1">
    <source>
        <dbReference type="ARBA" id="ARBA00006547"/>
    </source>
</evidence>
<evidence type="ECO:0000256" key="2">
    <source>
        <dbReference type="RuleBase" id="RU003452"/>
    </source>
</evidence>
<dbReference type="PANTHER" id="PTHR11786">
    <property type="entry name" value="N-HYDROXYARYLAMINE O-ACETYLTRANSFERASE"/>
    <property type="match status" value="1"/>
</dbReference>
<dbReference type="EMBL" id="PISJ01000018">
    <property type="protein sequence ID" value="PKF32229.1"/>
    <property type="molecule type" value="Genomic_DNA"/>
</dbReference>
<reference evidence="4 6" key="2">
    <citation type="submission" date="2017-12" db="EMBL/GenBank/DDBJ databases">
        <title>Draft Genome sequences of multiple microbial strains isolated from spacecraft associated surfaces.</title>
        <authorList>
            <person name="Seuylemezian A."/>
            <person name="Vaishampayan P."/>
            <person name="Venkateswaran K."/>
        </authorList>
    </citation>
    <scope>NUCLEOTIDE SEQUENCE [LARGE SCALE GENOMIC DNA]</scope>
    <source>
        <strain evidence="4 6">2P01AA</strain>
    </source>
</reference>
<dbReference type="SUPFAM" id="SSF54001">
    <property type="entry name" value="Cysteine proteinases"/>
    <property type="match status" value="1"/>
</dbReference>
<dbReference type="Pfam" id="PF00797">
    <property type="entry name" value="Acetyltransf_2"/>
    <property type="match status" value="1"/>
</dbReference>